<feature type="non-terminal residue" evidence="2">
    <location>
        <position position="1"/>
    </location>
</feature>
<evidence type="ECO:0000313" key="2">
    <source>
        <dbReference type="EMBL" id="EJK69858.1"/>
    </source>
</evidence>
<dbReference type="AlphaFoldDB" id="K0STY9"/>
<feature type="region of interest" description="Disordered" evidence="1">
    <location>
        <begin position="415"/>
        <end position="508"/>
    </location>
</feature>
<gene>
    <name evidence="2" type="ORF">THAOC_08846</name>
</gene>
<dbReference type="EMBL" id="AGNL01009457">
    <property type="protein sequence ID" value="EJK69858.1"/>
    <property type="molecule type" value="Genomic_DNA"/>
</dbReference>
<feature type="region of interest" description="Disordered" evidence="1">
    <location>
        <begin position="729"/>
        <end position="750"/>
    </location>
</feature>
<organism evidence="2 3">
    <name type="scientific">Thalassiosira oceanica</name>
    <name type="common">Marine diatom</name>
    <dbReference type="NCBI Taxonomy" id="159749"/>
    <lineage>
        <taxon>Eukaryota</taxon>
        <taxon>Sar</taxon>
        <taxon>Stramenopiles</taxon>
        <taxon>Ochrophyta</taxon>
        <taxon>Bacillariophyta</taxon>
        <taxon>Coscinodiscophyceae</taxon>
        <taxon>Thalassiosirophycidae</taxon>
        <taxon>Thalassiosirales</taxon>
        <taxon>Thalassiosiraceae</taxon>
        <taxon>Thalassiosira</taxon>
    </lineage>
</organism>
<feature type="compositionally biased region" description="Basic and acidic residues" evidence="1">
    <location>
        <begin position="483"/>
        <end position="494"/>
    </location>
</feature>
<evidence type="ECO:0000313" key="3">
    <source>
        <dbReference type="Proteomes" id="UP000266841"/>
    </source>
</evidence>
<proteinExistence type="predicted"/>
<accession>K0STY9</accession>
<sequence length="834" mass="90673">AEEFYWTWHALRNSISIGARCHHTPRAMHQHRGAMSPHPSGHERTAADDPDNPTAPPAPNIPVITPALPHGLLAPTSTTTGLIQYDPFRPVVHLPRKLDRALKAAAEPPLTHQLAGLAKSSQEAVQEARTAQTSLKTTTEGAVDVNEALAATLAAARTTLQNNLEVLDGSTARLKDATNKAKKKSDAVHTLMQRLDTWTTRSVQVMEDIDVRHALLDKKHGDLESLHATVLTKLAKASSLLDNQGTKLNQATELHKTAVAGADVLAKEMNEVREKVTNTKRDATTAIKQEKSRALQSMQAAPTTIDKTFKSTLERIQSAGDDRTDIDVRLESLVSQRLDATLVHNDVQAKLETLVSVKLDESLARIRTTEGDRAAIDEKMESLTADMQAKLEVLASEKLGDARLNTLLEEKLDARVPQSPIAQPTRASGDEQWNGGFGDMSTIRSTPEESAPSSQRATTPRRALASGNAPGGAPPPGGNGPPGDDRNDNDDRASNSDTSTLSRDRSTRDFMRRLYKECRLGDDHDHSGRSSRGPLRVRVATDDDGFDTLPRRRIDQGVLQTTFQDLAPSKNQREALRTSTTHFKGDRGLHSTPFQWRDFRSIPQEIIHEQSRQLTGMWDTWTNKRHGLSGPRVHDALAATDFPTLEAESDEAALQWYDRLVTCVSRSGCTTPLSPVPTVMKERRLGEEVGATYDGVYTRPHRPPCRWYWGGSVSVGTLGRAAPPVDGIGVAPSRSLGPSPVDRVMPGRDGMTLGRATSLVDGPSYLRMIADGQAKVTNLGHTSWALYRRSRHIFWTTGSVGEGVGSARDEGASAADSVTGIGSTTDEEAAGAPQ</sequence>
<protein>
    <submittedName>
        <fullName evidence="2">Uncharacterized protein</fullName>
    </submittedName>
</protein>
<dbReference type="Proteomes" id="UP000266841">
    <property type="component" value="Unassembled WGS sequence"/>
</dbReference>
<feature type="region of interest" description="Disordered" evidence="1">
    <location>
        <begin position="521"/>
        <end position="543"/>
    </location>
</feature>
<reference evidence="2 3" key="1">
    <citation type="journal article" date="2012" name="Genome Biol.">
        <title>Genome and low-iron response of an oceanic diatom adapted to chronic iron limitation.</title>
        <authorList>
            <person name="Lommer M."/>
            <person name="Specht M."/>
            <person name="Roy A.S."/>
            <person name="Kraemer L."/>
            <person name="Andreson R."/>
            <person name="Gutowska M.A."/>
            <person name="Wolf J."/>
            <person name="Bergner S.V."/>
            <person name="Schilhabel M.B."/>
            <person name="Klostermeier U.C."/>
            <person name="Beiko R.G."/>
            <person name="Rosenstiel P."/>
            <person name="Hippler M."/>
            <person name="Laroche J."/>
        </authorList>
    </citation>
    <scope>NUCLEOTIDE SEQUENCE [LARGE SCALE GENOMIC DNA]</scope>
    <source>
        <strain evidence="2 3">CCMP1005</strain>
    </source>
</reference>
<evidence type="ECO:0000256" key="1">
    <source>
        <dbReference type="SAM" id="MobiDB-lite"/>
    </source>
</evidence>
<comment type="caution">
    <text evidence="2">The sequence shown here is derived from an EMBL/GenBank/DDBJ whole genome shotgun (WGS) entry which is preliminary data.</text>
</comment>
<feature type="compositionally biased region" description="Acidic residues" evidence="1">
    <location>
        <begin position="825"/>
        <end position="834"/>
    </location>
</feature>
<feature type="region of interest" description="Disordered" evidence="1">
    <location>
        <begin position="27"/>
        <end position="62"/>
    </location>
</feature>
<keyword evidence="3" id="KW-1185">Reference proteome</keyword>
<name>K0STY9_THAOC</name>
<feature type="region of interest" description="Disordered" evidence="1">
    <location>
        <begin position="802"/>
        <end position="834"/>
    </location>
</feature>